<keyword evidence="1" id="KW-0472">Membrane</keyword>
<evidence type="ECO:0000313" key="3">
    <source>
        <dbReference type="Proteomes" id="UP000544222"/>
    </source>
</evidence>
<gene>
    <name evidence="2" type="ORF">FHX64_000813</name>
</gene>
<evidence type="ECO:0000313" key="2">
    <source>
        <dbReference type="EMBL" id="MBB3186650.1"/>
    </source>
</evidence>
<sequence length="736" mass="81671">MEDNVHIWHFSRIGGVNRVSLETGNDLVQLGQLDQKLWTALSCPVHGLEIDAKTLELIDSDKDNRIRVPEILEATRWLTSLIKNPDDILKGSAVLPLSAINDETDEGKNLLASARQILINIGKADATEISVDDTSDTVRIFAETIFNGDGIITEEASDDEAIRQTIRNIIACTGSVTDRNGKEGISMEQIEMFYRNCEDYAQWYGQYEADPEKIAPFGESTAGAYTAFLAVKSKIDDYFLRCRLAQYDTDSTAILNTPSTQYDSISTKDLNSCMDDIATFPLAKIETNGTLSLVRSINPAWEKALDDFRQLVVVPVCGHFETLTEEDMETISRKFDDYKNWQNDKCGTAVESLGIATIHETLAGNTKETLCALIEQDKALETASDNILLVEQLVRYYRDLYLLLKNYVTFHDFYSPGAEAIFQVGKLYIDQRCCDLCLRVNDMGKHNSFAGLSGICLLYCSCYSKTLNEKMTIVAALTDGDFKNISVGRNAIFYDKKGNDWDATIIKVIDHPISIRQAFWLPYRRVSQFISSQIEKFASSKDKEVHSATTTHIETTAKKADQGIVENIHNPNTTPATLATPTPVAVQQPFDIGKFVGIFAAISLAIGAIGSAIATLLTGFFSLAVWKMPLAIFGFFLAFSGPSMILTWLKLRRRNLAPLLDANGWAINAQANINIAFGHTLTHLAKLPPNAKLNTIDPFARKKNPLWLILALIIIALGVAAYLAWHSGLLKTWGII</sequence>
<feature type="transmembrane region" description="Helical" evidence="1">
    <location>
        <begin position="595"/>
        <end position="624"/>
    </location>
</feature>
<keyword evidence="1" id="KW-0812">Transmembrane</keyword>
<keyword evidence="1" id="KW-1133">Transmembrane helix</keyword>
<name>A0A7W5H1F6_9PORP</name>
<reference evidence="2 3" key="1">
    <citation type="submission" date="2020-08" db="EMBL/GenBank/DDBJ databases">
        <title>Genomic Encyclopedia of Type Strains, Phase IV (KMG-IV): sequencing the most valuable type-strain genomes for metagenomic binning, comparative biology and taxonomic classification.</title>
        <authorList>
            <person name="Goeker M."/>
        </authorList>
    </citation>
    <scope>NUCLEOTIDE SEQUENCE [LARGE SCALE GENOMIC DNA]</scope>
    <source>
        <strain evidence="2 3">DSM 27471</strain>
    </source>
</reference>
<evidence type="ECO:0000256" key="1">
    <source>
        <dbReference type="SAM" id="Phobius"/>
    </source>
</evidence>
<dbReference type="Proteomes" id="UP000544222">
    <property type="component" value="Unassembled WGS sequence"/>
</dbReference>
<evidence type="ECO:0008006" key="4">
    <source>
        <dbReference type="Google" id="ProtNLM"/>
    </source>
</evidence>
<organism evidence="2 3">
    <name type="scientific">Microbacter margulisiae</name>
    <dbReference type="NCBI Taxonomy" id="1350067"/>
    <lineage>
        <taxon>Bacteria</taxon>
        <taxon>Pseudomonadati</taxon>
        <taxon>Bacteroidota</taxon>
        <taxon>Bacteroidia</taxon>
        <taxon>Bacteroidales</taxon>
        <taxon>Porphyromonadaceae</taxon>
        <taxon>Microbacter</taxon>
    </lineage>
</organism>
<dbReference type="RefSeq" id="WP_183412509.1">
    <property type="nucleotide sequence ID" value="NZ_JACHYB010000001.1"/>
</dbReference>
<dbReference type="AlphaFoldDB" id="A0A7W5H1F6"/>
<keyword evidence="3" id="KW-1185">Reference proteome</keyword>
<accession>A0A7W5H1F6</accession>
<comment type="caution">
    <text evidence="2">The sequence shown here is derived from an EMBL/GenBank/DDBJ whole genome shotgun (WGS) entry which is preliminary data.</text>
</comment>
<feature type="transmembrane region" description="Helical" evidence="1">
    <location>
        <begin position="706"/>
        <end position="725"/>
    </location>
</feature>
<dbReference type="EMBL" id="JACHYB010000001">
    <property type="protein sequence ID" value="MBB3186650.1"/>
    <property type="molecule type" value="Genomic_DNA"/>
</dbReference>
<protein>
    <recommendedName>
        <fullName evidence="4">EF-hand domain-containing protein</fullName>
    </recommendedName>
</protein>
<proteinExistence type="predicted"/>
<feature type="transmembrane region" description="Helical" evidence="1">
    <location>
        <begin position="630"/>
        <end position="649"/>
    </location>
</feature>